<gene>
    <name evidence="1" type="ORF">GMBLW1_30280</name>
</gene>
<keyword evidence="2" id="KW-1185">Reference proteome</keyword>
<reference evidence="1" key="1">
    <citation type="submission" date="2019-04" db="EMBL/GenBank/DDBJ databases">
        <authorList>
            <consortium name="Science for Life Laboratories"/>
        </authorList>
    </citation>
    <scope>NUCLEOTIDE SEQUENCE</scope>
    <source>
        <strain evidence="1">MBLW1</strain>
    </source>
</reference>
<evidence type="ECO:0000313" key="2">
    <source>
        <dbReference type="Proteomes" id="UP000464378"/>
    </source>
</evidence>
<evidence type="ECO:0000313" key="1">
    <source>
        <dbReference type="EMBL" id="VIP00932.1"/>
    </source>
</evidence>
<proteinExistence type="predicted"/>
<accession>A0A6C2YIX3</accession>
<sequence>MIVMVILEEERNKDNKMHVQMVKIQTANFLTFGYFGEAIFSSTFLI</sequence>
<dbReference type="Proteomes" id="UP000464378">
    <property type="component" value="Chromosome"/>
</dbReference>
<dbReference type="EMBL" id="LR586016">
    <property type="protein sequence ID" value="VIP00932.1"/>
    <property type="molecule type" value="Genomic_DNA"/>
</dbReference>
<dbReference type="InParanoid" id="A0A6C2YIX3"/>
<dbReference type="EMBL" id="LR593887">
    <property type="protein sequence ID" value="VTR97282.1"/>
    <property type="molecule type" value="Genomic_DNA"/>
</dbReference>
<protein>
    <submittedName>
        <fullName evidence="1">Uncharacterized protein</fullName>
    </submittedName>
</protein>
<dbReference type="KEGG" id="tim:GMBLW1_30280"/>
<name>A0A6C2YIX3_9BACT</name>
<organism evidence="1">
    <name type="scientific">Tuwongella immobilis</name>
    <dbReference type="NCBI Taxonomy" id="692036"/>
    <lineage>
        <taxon>Bacteria</taxon>
        <taxon>Pseudomonadati</taxon>
        <taxon>Planctomycetota</taxon>
        <taxon>Planctomycetia</taxon>
        <taxon>Gemmatales</taxon>
        <taxon>Gemmataceae</taxon>
        <taxon>Tuwongella</taxon>
    </lineage>
</organism>
<dbReference type="AlphaFoldDB" id="A0A6C2YIX3"/>